<dbReference type="EMBL" id="CAACVJ010000556">
    <property type="protein sequence ID" value="VEP17358.1"/>
    <property type="molecule type" value="Genomic_DNA"/>
</dbReference>
<dbReference type="Gene3D" id="1.10.3100.20">
    <property type="entry name" value="Protein of unknown function DUF269"/>
    <property type="match status" value="1"/>
</dbReference>
<dbReference type="RefSeq" id="WP_144863348.1">
    <property type="nucleotide sequence ID" value="NZ_LR213770.1"/>
</dbReference>
<reference evidence="2 3" key="1">
    <citation type="submission" date="2019-01" db="EMBL/GenBank/DDBJ databases">
        <authorList>
            <person name="Brito A."/>
        </authorList>
    </citation>
    <scope>NUCLEOTIDE SEQUENCE [LARGE SCALE GENOMIC DNA]</scope>
    <source>
        <strain evidence="2">1</strain>
    </source>
</reference>
<name>A0A563W0Z4_9CYAN</name>
<keyword evidence="3" id="KW-1185">Reference proteome</keyword>
<evidence type="ECO:0000313" key="3">
    <source>
        <dbReference type="Proteomes" id="UP000320055"/>
    </source>
</evidence>
<keyword evidence="1" id="KW-0812">Transmembrane</keyword>
<sequence length="156" mass="17660">MSQVLTLAKSPQLSKNQNPFLQEFIKQIRLSDTFSKYRTWSNESLVNQLIISHNKEAISSKNLNFHPLNQLVTNAFYNAIGETIKNITGHSTNTFVHLRNKEFSSAVITCGGVLVLYTLIWGYKSLHFPSLQELIESAETNIHNAVSKASLYLDFV</sequence>
<organism evidence="2 3">
    <name type="scientific">Hyella patelloides LEGE 07179</name>
    <dbReference type="NCBI Taxonomy" id="945734"/>
    <lineage>
        <taxon>Bacteria</taxon>
        <taxon>Bacillati</taxon>
        <taxon>Cyanobacteriota</taxon>
        <taxon>Cyanophyceae</taxon>
        <taxon>Pleurocapsales</taxon>
        <taxon>Hyellaceae</taxon>
        <taxon>Hyella</taxon>
    </lineage>
</organism>
<evidence type="ECO:0000313" key="2">
    <source>
        <dbReference type="EMBL" id="VEP17358.1"/>
    </source>
</evidence>
<protein>
    <submittedName>
        <fullName evidence="2">Uncharacterized protein</fullName>
    </submittedName>
</protein>
<dbReference type="Pfam" id="PF03270">
    <property type="entry name" value="DUF269"/>
    <property type="match status" value="1"/>
</dbReference>
<feature type="transmembrane region" description="Helical" evidence="1">
    <location>
        <begin position="103"/>
        <end position="123"/>
    </location>
</feature>
<evidence type="ECO:0000256" key="1">
    <source>
        <dbReference type="SAM" id="Phobius"/>
    </source>
</evidence>
<accession>A0A563W0Z4</accession>
<gene>
    <name evidence="2" type="ORF">H1P_60014</name>
</gene>
<proteinExistence type="predicted"/>
<keyword evidence="1" id="KW-1133">Transmembrane helix</keyword>
<dbReference type="Proteomes" id="UP000320055">
    <property type="component" value="Unassembled WGS sequence"/>
</dbReference>
<keyword evidence="1" id="KW-0472">Membrane</keyword>
<dbReference type="InterPro" id="IPR004952">
    <property type="entry name" value="NifX-assoc_nitrogen_fix"/>
</dbReference>
<dbReference type="OrthoDB" id="582537at2"/>
<dbReference type="AlphaFoldDB" id="A0A563W0Z4"/>